<feature type="region of interest" description="Disordered" evidence="1">
    <location>
        <begin position="150"/>
        <end position="179"/>
    </location>
</feature>
<feature type="compositionally biased region" description="Basic and acidic residues" evidence="1">
    <location>
        <begin position="678"/>
        <end position="695"/>
    </location>
</feature>
<feature type="compositionally biased region" description="Low complexity" evidence="1">
    <location>
        <begin position="698"/>
        <end position="721"/>
    </location>
</feature>
<feature type="region of interest" description="Disordered" evidence="1">
    <location>
        <begin position="1873"/>
        <end position="1933"/>
    </location>
</feature>
<feature type="region of interest" description="Disordered" evidence="1">
    <location>
        <begin position="1704"/>
        <end position="1833"/>
    </location>
</feature>
<feature type="compositionally biased region" description="Polar residues" evidence="1">
    <location>
        <begin position="1490"/>
        <end position="1499"/>
    </location>
</feature>
<feature type="compositionally biased region" description="Basic and acidic residues" evidence="1">
    <location>
        <begin position="594"/>
        <end position="605"/>
    </location>
</feature>
<feature type="region of interest" description="Disordered" evidence="1">
    <location>
        <begin position="1037"/>
        <end position="1084"/>
    </location>
</feature>
<feature type="compositionally biased region" description="Polar residues" evidence="1">
    <location>
        <begin position="356"/>
        <end position="366"/>
    </location>
</feature>
<feature type="region of interest" description="Disordered" evidence="1">
    <location>
        <begin position="1185"/>
        <end position="1437"/>
    </location>
</feature>
<feature type="compositionally biased region" description="Polar residues" evidence="1">
    <location>
        <begin position="1528"/>
        <end position="1586"/>
    </location>
</feature>
<feature type="compositionally biased region" description="Basic and acidic residues" evidence="1">
    <location>
        <begin position="818"/>
        <end position="841"/>
    </location>
</feature>
<feature type="compositionally biased region" description="Basic and acidic residues" evidence="1">
    <location>
        <begin position="2173"/>
        <end position="2201"/>
    </location>
</feature>
<feature type="compositionally biased region" description="Basic and acidic residues" evidence="1">
    <location>
        <begin position="159"/>
        <end position="172"/>
    </location>
</feature>
<evidence type="ECO:0000313" key="2">
    <source>
        <dbReference type="EMBL" id="ATX70365.1"/>
    </source>
</evidence>
<feature type="compositionally biased region" description="Basic and acidic residues" evidence="1">
    <location>
        <begin position="1367"/>
        <end position="1381"/>
    </location>
</feature>
<feature type="compositionally biased region" description="Polar residues" evidence="1">
    <location>
        <begin position="802"/>
        <end position="816"/>
    </location>
</feature>
<feature type="compositionally biased region" description="Polar residues" evidence="1">
    <location>
        <begin position="917"/>
        <end position="935"/>
    </location>
</feature>
<feature type="region of interest" description="Disordered" evidence="1">
    <location>
        <begin position="1528"/>
        <end position="1609"/>
    </location>
</feature>
<feature type="compositionally biased region" description="Basic and acidic residues" evidence="1">
    <location>
        <begin position="571"/>
        <end position="583"/>
    </location>
</feature>
<feature type="compositionally biased region" description="Low complexity" evidence="1">
    <location>
        <begin position="1766"/>
        <end position="1781"/>
    </location>
</feature>
<feature type="compositionally biased region" description="Basic and acidic residues" evidence="1">
    <location>
        <begin position="496"/>
        <end position="526"/>
    </location>
</feature>
<dbReference type="EMBL" id="CP024870">
    <property type="protein sequence ID" value="ATX70365.1"/>
    <property type="molecule type" value="Genomic_DNA"/>
</dbReference>
<evidence type="ECO:0000256" key="1">
    <source>
        <dbReference type="SAM" id="MobiDB-lite"/>
    </source>
</evidence>
<feature type="compositionally biased region" description="Polar residues" evidence="1">
    <location>
        <begin position="1384"/>
        <end position="1394"/>
    </location>
</feature>
<feature type="region of interest" description="Disordered" evidence="1">
    <location>
        <begin position="1465"/>
        <end position="1508"/>
    </location>
</feature>
<feature type="compositionally biased region" description="Basic and acidic residues" evidence="1">
    <location>
        <begin position="1205"/>
        <end position="1239"/>
    </location>
</feature>
<keyword evidence="3" id="KW-1185">Reference proteome</keyword>
<feature type="compositionally biased region" description="Polar residues" evidence="1">
    <location>
        <begin position="324"/>
        <end position="335"/>
    </location>
</feature>
<feature type="compositionally biased region" description="Polar residues" evidence="1">
    <location>
        <begin position="654"/>
        <end position="676"/>
    </location>
</feature>
<feature type="compositionally biased region" description="Low complexity" evidence="1">
    <location>
        <begin position="440"/>
        <end position="451"/>
    </location>
</feature>
<feature type="compositionally biased region" description="Polar residues" evidence="1">
    <location>
        <begin position="1470"/>
        <end position="1482"/>
    </location>
</feature>
<feature type="compositionally biased region" description="Basic and acidic residues" evidence="1">
    <location>
        <begin position="1119"/>
        <end position="1158"/>
    </location>
</feature>
<feature type="compositionally biased region" description="Basic and acidic residues" evidence="1">
    <location>
        <begin position="1185"/>
        <end position="1198"/>
    </location>
</feature>
<feature type="compositionally biased region" description="Polar residues" evidence="1">
    <location>
        <begin position="1902"/>
        <end position="1915"/>
    </location>
</feature>
<organism evidence="2 3">
    <name type="scientific">Spiroplasma clarkii</name>
    <dbReference type="NCBI Taxonomy" id="2139"/>
    <lineage>
        <taxon>Bacteria</taxon>
        <taxon>Bacillati</taxon>
        <taxon>Mycoplasmatota</taxon>
        <taxon>Mollicutes</taxon>
        <taxon>Entomoplasmatales</taxon>
        <taxon>Spiroplasmataceae</taxon>
        <taxon>Spiroplasma</taxon>
    </lineage>
</organism>
<feature type="compositionally biased region" description="Polar residues" evidence="1">
    <location>
        <begin position="541"/>
        <end position="551"/>
    </location>
</feature>
<feature type="region of interest" description="Disordered" evidence="1">
    <location>
        <begin position="231"/>
        <end position="260"/>
    </location>
</feature>
<feature type="compositionally biased region" description="Low complexity" evidence="1">
    <location>
        <begin position="630"/>
        <end position="644"/>
    </location>
</feature>
<feature type="compositionally biased region" description="Basic and acidic residues" evidence="1">
    <location>
        <begin position="885"/>
        <end position="901"/>
    </location>
</feature>
<feature type="compositionally biased region" description="Polar residues" evidence="1">
    <location>
        <begin position="559"/>
        <end position="570"/>
    </location>
</feature>
<dbReference type="RefSeq" id="WP_100253928.1">
    <property type="nucleotide sequence ID" value="NZ_CP024870.1"/>
</dbReference>
<feature type="compositionally biased region" description="Low complexity" evidence="1">
    <location>
        <begin position="1663"/>
        <end position="1672"/>
    </location>
</feature>
<feature type="compositionally biased region" description="Basic and acidic residues" evidence="1">
    <location>
        <begin position="336"/>
        <end position="352"/>
    </location>
</feature>
<feature type="region of interest" description="Disordered" evidence="1">
    <location>
        <begin position="379"/>
        <end position="946"/>
    </location>
</feature>
<feature type="compositionally biased region" description="Basic and acidic residues" evidence="1">
    <location>
        <begin position="725"/>
        <end position="736"/>
    </location>
</feature>
<feature type="compositionally biased region" description="Basic and acidic residues" evidence="1">
    <location>
        <begin position="616"/>
        <end position="629"/>
    </location>
</feature>
<proteinExistence type="predicted"/>
<feature type="region of interest" description="Disordered" evidence="1">
    <location>
        <begin position="1098"/>
        <end position="1168"/>
    </location>
</feature>
<feature type="compositionally biased region" description="Polar residues" evidence="1">
    <location>
        <begin position="1415"/>
        <end position="1429"/>
    </location>
</feature>
<feature type="compositionally biased region" description="Basic and acidic residues" evidence="1">
    <location>
        <begin position="453"/>
        <end position="466"/>
    </location>
</feature>
<feature type="compositionally biased region" description="Polar residues" evidence="1">
    <location>
        <begin position="383"/>
        <end position="408"/>
    </location>
</feature>
<feature type="compositionally biased region" description="Polar residues" evidence="1">
    <location>
        <begin position="417"/>
        <end position="431"/>
    </location>
</feature>
<gene>
    <name evidence="2" type="ORF">SCLAR_v1c00280</name>
</gene>
<feature type="compositionally biased region" description="Polar residues" evidence="1">
    <location>
        <begin position="1922"/>
        <end position="1933"/>
    </location>
</feature>
<feature type="compositionally biased region" description="Basic and acidic residues" evidence="1">
    <location>
        <begin position="743"/>
        <end position="782"/>
    </location>
</feature>
<feature type="compositionally biased region" description="Polar residues" evidence="1">
    <location>
        <begin position="1673"/>
        <end position="1687"/>
    </location>
</feature>
<feature type="compositionally biased region" description="Basic and acidic residues" evidence="1">
    <location>
        <begin position="1257"/>
        <end position="1283"/>
    </location>
</feature>
<feature type="region of interest" description="Disordered" evidence="1">
    <location>
        <begin position="278"/>
        <end position="366"/>
    </location>
</feature>
<feature type="compositionally biased region" description="Polar residues" evidence="1">
    <location>
        <begin position="231"/>
        <end position="241"/>
    </location>
</feature>
<name>A0A2K8KFA3_9MOLU</name>
<feature type="compositionally biased region" description="Acidic residues" evidence="1">
    <location>
        <begin position="1159"/>
        <end position="1168"/>
    </location>
</feature>
<accession>A0A2K8KFA3</accession>
<feature type="region of interest" description="Disordered" evidence="1">
    <location>
        <begin position="1657"/>
        <end position="1687"/>
    </location>
</feature>
<feature type="region of interest" description="Disordered" evidence="1">
    <location>
        <begin position="2122"/>
        <end position="2209"/>
    </location>
</feature>
<feature type="region of interest" description="Disordered" evidence="1">
    <location>
        <begin position="2082"/>
        <end position="2110"/>
    </location>
</feature>
<feature type="compositionally biased region" description="Basic and acidic residues" evidence="1">
    <location>
        <begin position="867"/>
        <end position="878"/>
    </location>
</feature>
<reference evidence="2 3" key="1">
    <citation type="submission" date="2017-11" db="EMBL/GenBank/DDBJ databases">
        <title>Complete genome sequence of Spiroplasma clarkii CN-5 (DSM 19994).</title>
        <authorList>
            <person name="Tsai Y.-M."/>
            <person name="Chang A."/>
            <person name="Lo W.-S."/>
            <person name="Kuo C.-H."/>
        </authorList>
    </citation>
    <scope>NUCLEOTIDE SEQUENCE [LARGE SCALE GENOMIC DNA]</scope>
    <source>
        <strain evidence="2 3">CN-5</strain>
    </source>
</reference>
<evidence type="ECO:0000313" key="3">
    <source>
        <dbReference type="Proteomes" id="UP000231179"/>
    </source>
</evidence>
<feature type="compositionally biased region" description="Polar residues" evidence="1">
    <location>
        <begin position="286"/>
        <end position="304"/>
    </location>
</feature>
<protein>
    <submittedName>
        <fullName evidence="2">Uncharacterized protein</fullName>
    </submittedName>
</protein>
<sequence>MKFYIKRDKEMYVVVDALINQPVASFIDEQDAHKFIQSLIKLPTKKAPFEFINKTFPGKMNLVTDEGQTQEWSKQKFNANDLTDKKFLQETIRNINNKTNSQKNYMKSFEQERIDENFIRRIVAEMQLDFLLKQGQQIVQVKEPIYIGGYPQSASRNENFSDRWQDDYDNKKSQQINRSRQRNYFENIEDMEENYINQHNNRVNNNFDEFSNDSRSQARYNDYQQARNYEADTTNQSYQQQSRHKNQAERYANSSADSQQYQNRFDSKFDNHYDETAENKRRYNQRQDFADTNKSQSSFDARNQSAHDSRVGNTASNHDEQKSYEMNQAKSNNRMWNEERNSNNLNDRRFDEEYSNQRGFRSKNTNAMDENYQEALRKEKQKFQNQEDIVDNNDFSASQSSYKNQRQNEANREWNDQNHYLDNNSRNYQNHSNKRDNYANGNSNNQSTLNNEKLNRSRSNSDERGNESNNSHSSDEEYYSNNNDHRDSQSSSKFNDSAHDDYLGVNDKNSRSTKSEDSNSKYDKKKSNQNKFQASRDGNDFSDSSNYQNSKNDSRFNDSKNNLRSNQNKSDSAHNDYSEDNNKNSRSTKSKSMRSNDDFSEDRDYQSGSEFGNSKNEYDSKSKYDKKDSSYNNRFNENSNKNRSQTSRDDNDFSDSINYQNSKNNLRSNQNKSASESEFDKRNLANKSDSAHDDYLEANNKNSKSASNFDYSDNVSNQNKSKSMKSNDDYSDDRDYQSNSEFDSSKNEYDSKAKYDKRNSSYDNRFDENSNKNKSQASRDDNDFSDSNDYQNSKNDSRFNDSKNNLRSNQNKSASESEFDKRNLANKSDSAHDYYSEDNNKNSRSAKSKSDSDFDNVSNQNKSKSMRSNDDYSEDKDYQSNSEFDSSKNEYDSKSKYDKKNSNQNKSQASRDGNDFADSNNYQNSKNGLRSNQNKSDSEHDDYLDNDLDQNRFQSMKESKNLRDSNEYQNSNENYQQESKFNNKDVNKQKDFRENSDIVDNNDFSDSLSKQGARAANSNWNTEDAKFFEDAVNAQLSREKENNNKKAKSAESDLVESRGANEKKQIVVDSDTNRISDEDFHADDSNTEEFVANFEEVASKKQNKKQIDANDSNQSGVKLAEDTDKLEAKPLSCKEKKLEEKKLKKLEKERRQTKKQDELVTEQENNDQEYFVDDQKLEALIAKMNDKQKDTSFLKIDSDEADAESNLKNKSIEETLKNKDKDTNAKNVTRDNADAKSEVDDQISEAMKLLEDSSETEPQRNAKDKNSAKKSKANIEDNQDGKDAIPGNKTDDNIDISSPRELYSSLINTEDFDDQIQQTSPKSARANRKSPSSKSVPPIYNEPEELLGNRDGVIDFRNEAQISDPEIQQKNKDYWSSDWRKPVKSNTSSEQEFNSNDDEAELKNKPSMRKLNEAFAQSQGKSKKSANANDTIDDFYDDDYIDETNKEKLSNARGSENSAEQYFGDRQLKNLDSNSRPSQFTGKNKDAEYKNQNLANNNGDYDDHDFYATPISNKDAVKNLDDERNQLSRQNQNDKATSGKNKTNLGNKGARTFTSPNDSDYVNNLEDYNQTPSSQRAMGKQNSKTPLGQYPNDFRNSDSGYGDVNNPQQTASDMRAQGLQGDPSYLANDQNQSARRNQNNNAPMNQDLNDFNQAENYKDASGKNKNNLGNKGSRTFTNPNDLDNANNFENYNQTLLDQRAMGKQGDPRYLANDPNQFDKENQNGKAPLGQHPNDFRNSGYGDVNNPQQTDSDMRAQGLQGDPRYLANDQNQSARRNQNNNAPMSQDPKGFASQFNNEGARLNPLTQNQVNPSYDEDIDDFYDDYKTDPTPKSLKNIANNLQNDDDFYEDDVTEFDDNGLETNLINLEEAVQPSQNYGKVSRGIGNAYGKNKNQEPLPPGTLDPSQNQQSGVSSLQGKPANQYLGNQPNYNQGSKQYQSEIDQLRAKQRGGQGYDGLDREHLLNQQLPTGYPVNVAIQKYGIDYEKLGYRDYQPPQAQNHAKNLLQNTESSDINFKQNYQQSAKSATVDDYLKYSASSPYISNGEYNETLFGEQMLFGGIMKFNNNADDDSLGEVAAFSSVKTMQPKPAVRTQITPQQPVTPKPVNDWSRDLPSLDELHEQMQAKPPAFSQPATPKPALENPAPQQEVKPSKDPNVLDLGPIDEEDDIFSTPRSDLDKTSDDKLTKEEMKALKKIRKDQEKNRNRKAKGF</sequence>
<dbReference type="Proteomes" id="UP000231179">
    <property type="component" value="Chromosome"/>
</dbReference>